<evidence type="ECO:0000256" key="4">
    <source>
        <dbReference type="ARBA" id="ARBA00022664"/>
    </source>
</evidence>
<sequence length="489" mass="53895">MSISVTSPMSDEEQKLLDYRNATNFRSVKRADPSVAQILDTSVYSVIYNYDEGSGKWEKQKQEGPLFVVNRDKSPEWSLYMLNRQGLKNPAIPLIPGEMKLTIVDRAMLQVARRGDKQRIGIWFSEGPEAVDRFRTTVLGICGEPSKRPDLPNVLSSPDNSAALPTPVNEDGLSRLFAGLIKSPPIQSPPVRQAVPTPPTNTTTITTATTSATSNEPILSANVAPQLPAAVSIPTQVNSHTQAQLPISPPPPPPMHSPPGQTADDLLMSILGFAPPPTPPQHPQEHQQLPQQQQQIHQHQVSPAVPVQSPHPMQNIPPAPYPPAPEIHQFPVHQFPPQFQQQQYPPQIHHRPTPPPTQQFSPSVQAQQPRYHRIGDASFAQTVALPSPHQSSVIPSPAISSITPGTRTPNGYKINIESRNIMSEAVVDGVENRERDEGLTIAGIGLGKENRKMEFRRRLTDLILTDERFVDELWEAYLNRMSRVAQGGG</sequence>
<evidence type="ECO:0000256" key="1">
    <source>
        <dbReference type="ARBA" id="ARBA00004496"/>
    </source>
</evidence>
<keyword evidence="3" id="KW-0963">Cytoplasm</keyword>
<feature type="compositionally biased region" description="Low complexity" evidence="5">
    <location>
        <begin position="328"/>
        <end position="347"/>
    </location>
</feature>
<dbReference type="Proteomes" id="UP001329825">
    <property type="component" value="Chromosome 2"/>
</dbReference>
<evidence type="ECO:0000256" key="2">
    <source>
        <dbReference type="ARBA" id="ARBA00008778"/>
    </source>
</evidence>
<dbReference type="RefSeq" id="XP_062789453.1">
    <property type="nucleotide sequence ID" value="XM_062933402.1"/>
</dbReference>
<dbReference type="PANTHER" id="PTHR16290:SF0">
    <property type="entry name" value="DECAPPING PROTEIN 1, ISOFORM A"/>
    <property type="match status" value="1"/>
</dbReference>
<dbReference type="SUPFAM" id="SSF50729">
    <property type="entry name" value="PH domain-like"/>
    <property type="match status" value="1"/>
</dbReference>
<evidence type="ECO:0000256" key="3">
    <source>
        <dbReference type="ARBA" id="ARBA00022490"/>
    </source>
</evidence>
<gene>
    <name evidence="6" type="ORF">IL334_001647</name>
</gene>
<comment type="subcellular location">
    <subcellularLocation>
        <location evidence="1">Cytoplasm</location>
    </subcellularLocation>
</comment>
<dbReference type="InterPro" id="IPR011993">
    <property type="entry name" value="PH-like_dom_sf"/>
</dbReference>
<accession>A0ABZ1CSQ9</accession>
<dbReference type="Pfam" id="PF06058">
    <property type="entry name" value="DCP1"/>
    <property type="match status" value="1"/>
</dbReference>
<feature type="region of interest" description="Disordered" evidence="5">
    <location>
        <begin position="386"/>
        <end position="406"/>
    </location>
</feature>
<feature type="compositionally biased region" description="Pro residues" evidence="5">
    <location>
        <begin position="315"/>
        <end position="325"/>
    </location>
</feature>
<feature type="compositionally biased region" description="Low complexity" evidence="5">
    <location>
        <begin position="286"/>
        <end position="300"/>
    </location>
</feature>
<organism evidence="6 7">
    <name type="scientific">Kwoniella shivajii</name>
    <dbReference type="NCBI Taxonomy" id="564305"/>
    <lineage>
        <taxon>Eukaryota</taxon>
        <taxon>Fungi</taxon>
        <taxon>Dikarya</taxon>
        <taxon>Basidiomycota</taxon>
        <taxon>Agaricomycotina</taxon>
        <taxon>Tremellomycetes</taxon>
        <taxon>Tremellales</taxon>
        <taxon>Cryptococcaceae</taxon>
        <taxon>Kwoniella</taxon>
    </lineage>
</organism>
<feature type="compositionally biased region" description="Low complexity" evidence="5">
    <location>
        <begin position="200"/>
        <end position="214"/>
    </location>
</feature>
<dbReference type="Gene3D" id="2.30.29.30">
    <property type="entry name" value="Pleckstrin-homology domain (PH domain)/Phosphotyrosine-binding domain (PTB)"/>
    <property type="match status" value="1"/>
</dbReference>
<keyword evidence="4" id="KW-0507">mRNA processing</keyword>
<feature type="compositionally biased region" description="Low complexity" evidence="5">
    <location>
        <begin position="391"/>
        <end position="404"/>
    </location>
</feature>
<evidence type="ECO:0000256" key="5">
    <source>
        <dbReference type="SAM" id="MobiDB-lite"/>
    </source>
</evidence>
<name>A0ABZ1CSQ9_9TREE</name>
<dbReference type="PANTHER" id="PTHR16290">
    <property type="entry name" value="TRANSCRIPTION FACTOR SMIF DECAPPING ENZYME DCP1"/>
    <property type="match status" value="1"/>
</dbReference>
<feature type="region of interest" description="Disordered" evidence="5">
    <location>
        <begin position="184"/>
        <end position="214"/>
    </location>
</feature>
<keyword evidence="7" id="KW-1185">Reference proteome</keyword>
<feature type="region of interest" description="Disordered" evidence="5">
    <location>
        <begin position="237"/>
        <end position="369"/>
    </location>
</feature>
<dbReference type="GeneID" id="87953778"/>
<evidence type="ECO:0000313" key="7">
    <source>
        <dbReference type="Proteomes" id="UP001329825"/>
    </source>
</evidence>
<dbReference type="EMBL" id="CP141882">
    <property type="protein sequence ID" value="WRT64713.1"/>
    <property type="molecule type" value="Genomic_DNA"/>
</dbReference>
<protein>
    <submittedName>
        <fullName evidence="6">Uncharacterized protein</fullName>
    </submittedName>
</protein>
<evidence type="ECO:0000313" key="6">
    <source>
        <dbReference type="EMBL" id="WRT64713.1"/>
    </source>
</evidence>
<feature type="compositionally biased region" description="Pro residues" evidence="5">
    <location>
        <begin position="247"/>
        <end position="257"/>
    </location>
</feature>
<reference evidence="6 7" key="1">
    <citation type="submission" date="2024-01" db="EMBL/GenBank/DDBJ databases">
        <title>Comparative genomics of Cryptococcus and Kwoniella reveals pathogenesis evolution and contrasting modes of karyotype evolution via chromosome fusion or intercentromeric recombination.</title>
        <authorList>
            <person name="Coelho M.A."/>
            <person name="David-Palma M."/>
            <person name="Shea T."/>
            <person name="Bowers K."/>
            <person name="McGinley-Smith S."/>
            <person name="Mohammad A.W."/>
            <person name="Gnirke A."/>
            <person name="Yurkov A.M."/>
            <person name="Nowrousian M."/>
            <person name="Sun S."/>
            <person name="Cuomo C.A."/>
            <person name="Heitman J."/>
        </authorList>
    </citation>
    <scope>NUCLEOTIDE SEQUENCE [LARGE SCALE GENOMIC DNA]</scope>
    <source>
        <strain evidence="6">CBS 11374</strain>
    </source>
</reference>
<comment type="similarity">
    <text evidence="2">Belongs to the DCP1 family.</text>
</comment>
<dbReference type="InterPro" id="IPR010334">
    <property type="entry name" value="Dcp1"/>
</dbReference>
<proteinExistence type="inferred from homology"/>